<dbReference type="GO" id="GO:0016020">
    <property type="term" value="C:membrane"/>
    <property type="evidence" value="ECO:0007669"/>
    <property type="project" value="InterPro"/>
</dbReference>
<feature type="signal peptide" evidence="2">
    <location>
        <begin position="1"/>
        <end position="24"/>
    </location>
</feature>
<dbReference type="InterPro" id="IPR022409">
    <property type="entry name" value="PKD/Chitinase_dom"/>
</dbReference>
<feature type="region of interest" description="Disordered" evidence="1">
    <location>
        <begin position="23"/>
        <end position="43"/>
    </location>
</feature>
<dbReference type="InterPro" id="IPR015919">
    <property type="entry name" value="Cadherin-like_sf"/>
</dbReference>
<dbReference type="PROSITE" id="PS50093">
    <property type="entry name" value="PKD"/>
    <property type="match status" value="1"/>
</dbReference>
<keyword evidence="2" id="KW-0732">Signal</keyword>
<evidence type="ECO:0000313" key="4">
    <source>
        <dbReference type="EMBL" id="TMQ52538.1"/>
    </source>
</evidence>
<feature type="domain" description="PKD" evidence="3">
    <location>
        <begin position="514"/>
        <end position="602"/>
    </location>
</feature>
<dbReference type="Proteomes" id="UP000319829">
    <property type="component" value="Unassembled WGS sequence"/>
</dbReference>
<evidence type="ECO:0000259" key="3">
    <source>
        <dbReference type="PROSITE" id="PS50093"/>
    </source>
</evidence>
<dbReference type="Gene3D" id="2.60.40.4070">
    <property type="match status" value="1"/>
</dbReference>
<dbReference type="Gene3D" id="2.60.40.10">
    <property type="entry name" value="Immunoglobulins"/>
    <property type="match status" value="2"/>
</dbReference>
<feature type="chain" id="PRO_5021962022" evidence="2">
    <location>
        <begin position="25"/>
        <end position="815"/>
    </location>
</feature>
<name>A0A538SMD6_UNCEI</name>
<protein>
    <submittedName>
        <fullName evidence="4">PKD domain-containing protein</fullName>
    </submittedName>
</protein>
<dbReference type="AlphaFoldDB" id="A0A538SMD6"/>
<proteinExistence type="predicted"/>
<dbReference type="CDD" id="cd00146">
    <property type="entry name" value="PKD"/>
    <property type="match status" value="1"/>
</dbReference>
<dbReference type="SMART" id="SM00089">
    <property type="entry name" value="PKD"/>
    <property type="match status" value="2"/>
</dbReference>
<gene>
    <name evidence="4" type="ORF">E6K74_12200</name>
</gene>
<dbReference type="InterPro" id="IPR026444">
    <property type="entry name" value="Secre_tail"/>
</dbReference>
<evidence type="ECO:0000256" key="2">
    <source>
        <dbReference type="SAM" id="SignalP"/>
    </source>
</evidence>
<dbReference type="Pfam" id="PF05345">
    <property type="entry name" value="He_PIG"/>
    <property type="match status" value="1"/>
</dbReference>
<dbReference type="InterPro" id="IPR000601">
    <property type="entry name" value="PKD_dom"/>
</dbReference>
<comment type="caution">
    <text evidence="4">The sequence shown here is derived from an EMBL/GenBank/DDBJ whole genome shotgun (WGS) entry which is preliminary data.</text>
</comment>
<dbReference type="GO" id="GO:0005509">
    <property type="term" value="F:calcium ion binding"/>
    <property type="evidence" value="ECO:0007669"/>
    <property type="project" value="InterPro"/>
</dbReference>
<sequence>MKRIRAGTAALLVLVISTAVPGTASNARSTSTSSGRPPQRAPAIIDNTTRMDRNNLDMVVTNHGSFAYDLITSNAGLVYPKGTTNTVVFAAGPWLGATVGGNVRVAVGAYSQEFVPGPMRNGTFLPDQPRFRNFKILRGDTASFDYLNWPVEDGAPVDGAGKPALLGDAMTWCVYNDADPANHTDISGGTVPLGIEVQQSTFAFARPGPLGNVIFVKLKYINRGFNRLDDTYLTLWSDPDLGGFTDDLGGCDTLRNLGYCYNATNADQQYGSDPPAVGFDLLRGPIVQRFPGVYDTLGMTSFSKFINGTDPTTAIESYNYMRGLNRDGSPVHVNDDTLDAVTTFQVSGDPVAGTGWLDTNSADRRFMISSGPFTMFPGDSQEVVLAIIVGQGTDRLTSITDLKSRDNFVQSAFDAGLLRSGPEIQAPSSVSVDEGQPLAFQVTGTSTGGGTVALTASNLPLGATFVDAGDGSGAFQWTPGFDQAGVYPVRFTATDLSGSSSAMTVITVRNVNRRPVANPGGPYSGFVGAPIRMDGGASSDPDGDLLSFSWFFGDGGAGVGPTPEHTYEQKGVYGVALTVSDGVVSDVGTTSAAIVEIFSARAFTAGGNSTIHLSAGKPKWCVQIEPIGRSYENSMVDPAEIVMKSSGTGSVNQIRALVDRTLIGTDRDGNGIEEITACFSKDDLRLLFSDLRGRTSVPVEVEGRVVTGGFFRAPLDIGVLAAGSALAVSVSPNPLNPSATLTFVALEAGPVRVSLYDVSGRHVRTLLELPAALAGYHSVDIDGRDQDGRDLGSGIYFYRIEMRAGVATGRLTILR</sequence>
<dbReference type="InterPro" id="IPR035986">
    <property type="entry name" value="PKD_dom_sf"/>
</dbReference>
<evidence type="ECO:0000256" key="1">
    <source>
        <dbReference type="SAM" id="MobiDB-lite"/>
    </source>
</evidence>
<dbReference type="SUPFAM" id="SSF49313">
    <property type="entry name" value="Cadherin-like"/>
    <property type="match status" value="1"/>
</dbReference>
<dbReference type="NCBIfam" id="TIGR04183">
    <property type="entry name" value="Por_Secre_tail"/>
    <property type="match status" value="1"/>
</dbReference>
<dbReference type="SUPFAM" id="SSF49299">
    <property type="entry name" value="PKD domain"/>
    <property type="match status" value="1"/>
</dbReference>
<accession>A0A538SMD6</accession>
<dbReference type="InterPro" id="IPR013783">
    <property type="entry name" value="Ig-like_fold"/>
</dbReference>
<evidence type="ECO:0000313" key="5">
    <source>
        <dbReference type="Proteomes" id="UP000319829"/>
    </source>
</evidence>
<dbReference type="EMBL" id="VBOU01000097">
    <property type="protein sequence ID" value="TMQ52538.1"/>
    <property type="molecule type" value="Genomic_DNA"/>
</dbReference>
<dbReference type="Pfam" id="PF18911">
    <property type="entry name" value="PKD_4"/>
    <property type="match status" value="1"/>
</dbReference>
<organism evidence="4 5">
    <name type="scientific">Eiseniibacteriota bacterium</name>
    <dbReference type="NCBI Taxonomy" id="2212470"/>
    <lineage>
        <taxon>Bacteria</taxon>
        <taxon>Candidatus Eiseniibacteriota</taxon>
    </lineage>
</organism>
<feature type="compositionally biased region" description="Low complexity" evidence="1">
    <location>
        <begin position="23"/>
        <end position="36"/>
    </location>
</feature>
<reference evidence="4 5" key="1">
    <citation type="journal article" date="2019" name="Nat. Microbiol.">
        <title>Mediterranean grassland soil C-N compound turnover is dependent on rainfall and depth, and is mediated by genomically divergent microorganisms.</title>
        <authorList>
            <person name="Diamond S."/>
            <person name="Andeer P.F."/>
            <person name="Li Z."/>
            <person name="Crits-Christoph A."/>
            <person name="Burstein D."/>
            <person name="Anantharaman K."/>
            <person name="Lane K.R."/>
            <person name="Thomas B.C."/>
            <person name="Pan C."/>
            <person name="Northen T.R."/>
            <person name="Banfield J.F."/>
        </authorList>
    </citation>
    <scope>NUCLEOTIDE SEQUENCE [LARGE SCALE GENOMIC DNA]</scope>
    <source>
        <strain evidence="4">WS_4</strain>
    </source>
</reference>